<evidence type="ECO:0000259" key="8">
    <source>
        <dbReference type="Pfam" id="PF13947"/>
    </source>
</evidence>
<dbReference type="Proteomes" id="UP001157006">
    <property type="component" value="Chromosome 5"/>
</dbReference>
<evidence type="ECO:0000313" key="11">
    <source>
        <dbReference type="Proteomes" id="UP001157006"/>
    </source>
</evidence>
<comment type="catalytic activity">
    <reaction evidence="5">
        <text>L-threonyl-[protein] + ATP = O-phospho-L-threonyl-[protein] + ADP + H(+)</text>
        <dbReference type="Rhea" id="RHEA:46608"/>
        <dbReference type="Rhea" id="RHEA-COMP:11060"/>
        <dbReference type="Rhea" id="RHEA-COMP:11605"/>
        <dbReference type="ChEBI" id="CHEBI:15378"/>
        <dbReference type="ChEBI" id="CHEBI:30013"/>
        <dbReference type="ChEBI" id="CHEBI:30616"/>
        <dbReference type="ChEBI" id="CHEBI:61977"/>
        <dbReference type="ChEBI" id="CHEBI:456216"/>
        <dbReference type="EC" id="2.7.11.1"/>
    </reaction>
</comment>
<feature type="chain" id="PRO_5043807619" description="non-specific serine/threonine protein kinase" evidence="7">
    <location>
        <begin position="32"/>
        <end position="292"/>
    </location>
</feature>
<comment type="subcellular location">
    <subcellularLocation>
        <location evidence="1">Membrane</location>
        <topology evidence="1">Single-pass membrane protein</topology>
    </subcellularLocation>
</comment>
<keyword evidence="11" id="KW-1185">Reference proteome</keyword>
<keyword evidence="4" id="KW-0325">Glycoprotein</keyword>
<evidence type="ECO:0000256" key="7">
    <source>
        <dbReference type="SAM" id="SignalP"/>
    </source>
</evidence>
<dbReference type="GO" id="GO:0030247">
    <property type="term" value="F:polysaccharide binding"/>
    <property type="evidence" value="ECO:0007669"/>
    <property type="project" value="InterPro"/>
</dbReference>
<reference evidence="10 11" key="1">
    <citation type="submission" date="2023-01" db="EMBL/GenBank/DDBJ databases">
        <authorList>
            <person name="Kreplak J."/>
        </authorList>
    </citation>
    <scope>NUCLEOTIDE SEQUENCE [LARGE SCALE GENOMIC DNA]</scope>
</reference>
<evidence type="ECO:0000256" key="4">
    <source>
        <dbReference type="ARBA" id="ARBA00023180"/>
    </source>
</evidence>
<dbReference type="GO" id="GO:0016020">
    <property type="term" value="C:membrane"/>
    <property type="evidence" value="ECO:0007669"/>
    <property type="project" value="UniProtKB-SubCell"/>
</dbReference>
<evidence type="ECO:0000256" key="5">
    <source>
        <dbReference type="ARBA" id="ARBA00047899"/>
    </source>
</evidence>
<evidence type="ECO:0000256" key="1">
    <source>
        <dbReference type="ARBA" id="ARBA00004167"/>
    </source>
</evidence>
<name>A0AAV1ASU7_VICFA</name>
<dbReference type="EC" id="2.7.11.1" evidence="2"/>
<proteinExistence type="predicted"/>
<protein>
    <recommendedName>
        <fullName evidence="2">non-specific serine/threonine protein kinase</fullName>
        <ecNumber evidence="2">2.7.11.1</ecNumber>
    </recommendedName>
</protein>
<evidence type="ECO:0000256" key="6">
    <source>
        <dbReference type="ARBA" id="ARBA00048679"/>
    </source>
</evidence>
<feature type="signal peptide" evidence="7">
    <location>
        <begin position="1"/>
        <end position="31"/>
    </location>
</feature>
<gene>
    <name evidence="10" type="ORF">VFH_V078640</name>
</gene>
<feature type="domain" description="Wall-associated receptor kinase galacturonan-binding" evidence="8">
    <location>
        <begin position="32"/>
        <end position="96"/>
    </location>
</feature>
<dbReference type="PANTHER" id="PTHR33138">
    <property type="entry name" value="OS01G0690200 PROTEIN"/>
    <property type="match status" value="1"/>
</dbReference>
<dbReference type="InterPro" id="IPR032872">
    <property type="entry name" value="WAK_assoc_C"/>
</dbReference>
<dbReference type="Pfam" id="PF14380">
    <property type="entry name" value="WAK_assoc"/>
    <property type="match status" value="1"/>
</dbReference>
<evidence type="ECO:0000313" key="10">
    <source>
        <dbReference type="EMBL" id="CAI8613400.1"/>
    </source>
</evidence>
<evidence type="ECO:0000259" key="9">
    <source>
        <dbReference type="Pfam" id="PF14380"/>
    </source>
</evidence>
<comment type="catalytic activity">
    <reaction evidence="6">
        <text>L-seryl-[protein] + ATP = O-phospho-L-seryl-[protein] + ADP + H(+)</text>
        <dbReference type="Rhea" id="RHEA:17989"/>
        <dbReference type="Rhea" id="RHEA-COMP:9863"/>
        <dbReference type="Rhea" id="RHEA-COMP:11604"/>
        <dbReference type="ChEBI" id="CHEBI:15378"/>
        <dbReference type="ChEBI" id="CHEBI:29999"/>
        <dbReference type="ChEBI" id="CHEBI:30616"/>
        <dbReference type="ChEBI" id="CHEBI:83421"/>
        <dbReference type="ChEBI" id="CHEBI:456216"/>
        <dbReference type="EC" id="2.7.11.1"/>
    </reaction>
</comment>
<dbReference type="GO" id="GO:0004674">
    <property type="term" value="F:protein serine/threonine kinase activity"/>
    <property type="evidence" value="ECO:0007669"/>
    <property type="project" value="UniProtKB-EC"/>
</dbReference>
<keyword evidence="3 7" id="KW-0732">Signal</keyword>
<dbReference type="InterPro" id="IPR025287">
    <property type="entry name" value="WAK_GUB"/>
</dbReference>
<organism evidence="10 11">
    <name type="scientific">Vicia faba</name>
    <name type="common">Broad bean</name>
    <name type="synonym">Faba vulgaris</name>
    <dbReference type="NCBI Taxonomy" id="3906"/>
    <lineage>
        <taxon>Eukaryota</taxon>
        <taxon>Viridiplantae</taxon>
        <taxon>Streptophyta</taxon>
        <taxon>Embryophyta</taxon>
        <taxon>Tracheophyta</taxon>
        <taxon>Spermatophyta</taxon>
        <taxon>Magnoliopsida</taxon>
        <taxon>eudicotyledons</taxon>
        <taxon>Gunneridae</taxon>
        <taxon>Pentapetalae</taxon>
        <taxon>rosids</taxon>
        <taxon>fabids</taxon>
        <taxon>Fabales</taxon>
        <taxon>Fabaceae</taxon>
        <taxon>Papilionoideae</taxon>
        <taxon>50 kb inversion clade</taxon>
        <taxon>NPAAA clade</taxon>
        <taxon>Hologalegina</taxon>
        <taxon>IRL clade</taxon>
        <taxon>Fabeae</taxon>
        <taxon>Vicia</taxon>
    </lineage>
</organism>
<accession>A0AAV1ASU7</accession>
<sequence>MASLFNILHILQFIILLKLIQIPLYLSSGEGCENLFTCGNITQIGFPFWGEERPEKCGYPLLQLTCINNISYITINDVKYHILEAKPNEHTLRITREDYLQGPCPAKHVSTTLNTKIFVYGSKYNNLTFFYDCLPSIAFPSRSGRFSCLSNGFPDEYVYTWFGSNIGVQAFPCKESMVVPVSTLFNDVQDFIKIQRAIEDGFVVKWVAGIEYCKKCLKSGQFCGYNPTSNQPTCYCRGQSCSNFVPDASPPRQSQESLPPSVFLVKWISMITYCKVSDQDRTARTSTVKKHD</sequence>
<evidence type="ECO:0000256" key="3">
    <source>
        <dbReference type="ARBA" id="ARBA00022729"/>
    </source>
</evidence>
<evidence type="ECO:0000256" key="2">
    <source>
        <dbReference type="ARBA" id="ARBA00012513"/>
    </source>
</evidence>
<dbReference type="Pfam" id="PF13947">
    <property type="entry name" value="GUB_WAK_bind"/>
    <property type="match status" value="1"/>
</dbReference>
<dbReference type="AlphaFoldDB" id="A0AAV1ASU7"/>
<dbReference type="EMBL" id="OX451740">
    <property type="protein sequence ID" value="CAI8613400.1"/>
    <property type="molecule type" value="Genomic_DNA"/>
</dbReference>
<feature type="domain" description="Wall-associated receptor kinase C-terminal" evidence="9">
    <location>
        <begin position="172"/>
        <end position="238"/>
    </location>
</feature>
<dbReference type="PANTHER" id="PTHR33138:SF11">
    <property type="entry name" value="KINASE-LIKE PROTEIN"/>
    <property type="match status" value="1"/>
</dbReference>